<feature type="transmembrane region" description="Helical" evidence="6">
    <location>
        <begin position="316"/>
        <end position="335"/>
    </location>
</feature>
<dbReference type="PANTHER" id="PTHR47089:SF1">
    <property type="entry name" value="GUANOSINE ABC TRANSPORTER PERMEASE PROTEIN NUPP"/>
    <property type="match status" value="1"/>
</dbReference>
<dbReference type="eggNOG" id="COG4603">
    <property type="taxonomic scope" value="Bacteria"/>
</dbReference>
<evidence type="ECO:0000256" key="2">
    <source>
        <dbReference type="ARBA" id="ARBA00022475"/>
    </source>
</evidence>
<name>A9WDC9_CHLAA</name>
<dbReference type="HOGENOM" id="CLU_040769_0_0_0"/>
<dbReference type="Pfam" id="PF02653">
    <property type="entry name" value="BPD_transp_2"/>
    <property type="match status" value="1"/>
</dbReference>
<reference evidence="8" key="1">
    <citation type="journal article" date="2011" name="BMC Genomics">
        <title>Complete genome sequence of the filamentous anoxygenic phototrophic bacterium Chloroflexus aurantiacus.</title>
        <authorList>
            <person name="Tang K.H."/>
            <person name="Barry K."/>
            <person name="Chertkov O."/>
            <person name="Dalin E."/>
            <person name="Han C.S."/>
            <person name="Hauser L.J."/>
            <person name="Honchak B.M."/>
            <person name="Karbach L.E."/>
            <person name="Land M.L."/>
            <person name="Lapidus A."/>
            <person name="Larimer F.W."/>
            <person name="Mikhailova N."/>
            <person name="Pitluck S."/>
            <person name="Pierson B.K."/>
            <person name="Blankenship R.E."/>
        </authorList>
    </citation>
    <scope>NUCLEOTIDE SEQUENCE [LARGE SCALE GENOMIC DNA]</scope>
    <source>
        <strain evidence="8">ATCC 29366 / DSM 635 / J-10-fl</strain>
    </source>
</reference>
<proteinExistence type="predicted"/>
<comment type="subcellular location">
    <subcellularLocation>
        <location evidence="1">Cell membrane</location>
        <topology evidence="1">Multi-pass membrane protein</topology>
    </subcellularLocation>
</comment>
<feature type="transmembrane region" description="Helical" evidence="6">
    <location>
        <begin position="108"/>
        <end position="128"/>
    </location>
</feature>
<feature type="transmembrane region" description="Helical" evidence="6">
    <location>
        <begin position="265"/>
        <end position="283"/>
    </location>
</feature>
<accession>A9WDC9</accession>
<feature type="transmembrane region" description="Helical" evidence="6">
    <location>
        <begin position="59"/>
        <end position="79"/>
    </location>
</feature>
<evidence type="ECO:0000256" key="3">
    <source>
        <dbReference type="ARBA" id="ARBA00022692"/>
    </source>
</evidence>
<evidence type="ECO:0000256" key="1">
    <source>
        <dbReference type="ARBA" id="ARBA00004651"/>
    </source>
</evidence>
<keyword evidence="3 6" id="KW-0812">Transmembrane</keyword>
<dbReference type="CDD" id="cd06580">
    <property type="entry name" value="TM_PBP1_transp_TpRbsC_like"/>
    <property type="match status" value="1"/>
</dbReference>
<sequence length="344" mass="36003">MKRSTLITQATRPLLALLAAFAFTTLALLSTGVSPLDAYRLVLFGAFSTPVRLSDMIMLAAPLLLCAVGLSITFAGGLYNLGVEGQMIMGAIAAMVPLRLWPDVSPPLLWLLAALCGMAGGAFWAGLIGLLRRYAGVSEIFAGLGMNFLASGIAMYMVLGPWRRQTSASLSGTDLLPRELWWPTIDRLRLAPAAPVIALLALAVVWWALTKTRWGLEVRAVGLNPAAAGRLGVAAARRMLETLAACGALAGLAGMVQVVAVHHALIPNISSGIGLLGLLVALLARADPRWLLPVTIAFAAFTVGSIQLPLTLGIDSAIAGVLQGALVLFALATRVRKDTQAARG</sequence>
<evidence type="ECO:0000256" key="6">
    <source>
        <dbReference type="SAM" id="Phobius"/>
    </source>
</evidence>
<dbReference type="PATRIC" id="fig|324602.8.peg.4344"/>
<keyword evidence="5 6" id="KW-0472">Membrane</keyword>
<dbReference type="GO" id="GO:0022857">
    <property type="term" value="F:transmembrane transporter activity"/>
    <property type="evidence" value="ECO:0007669"/>
    <property type="project" value="InterPro"/>
</dbReference>
<organism evidence="7 8">
    <name type="scientific">Chloroflexus aurantiacus (strain ATCC 29366 / DSM 635 / J-10-fl)</name>
    <dbReference type="NCBI Taxonomy" id="324602"/>
    <lineage>
        <taxon>Bacteria</taxon>
        <taxon>Bacillati</taxon>
        <taxon>Chloroflexota</taxon>
        <taxon>Chloroflexia</taxon>
        <taxon>Chloroflexales</taxon>
        <taxon>Chloroflexineae</taxon>
        <taxon>Chloroflexaceae</taxon>
        <taxon>Chloroflexus</taxon>
    </lineage>
</organism>
<evidence type="ECO:0000256" key="5">
    <source>
        <dbReference type="ARBA" id="ARBA00023136"/>
    </source>
</evidence>
<gene>
    <name evidence="7" type="ordered locus">Caur_3871</name>
</gene>
<keyword evidence="4 6" id="KW-1133">Transmembrane helix</keyword>
<dbReference type="InParanoid" id="A9WDC9"/>
<feature type="transmembrane region" description="Helical" evidence="6">
    <location>
        <begin position="86"/>
        <end position="102"/>
    </location>
</feature>
<evidence type="ECO:0000256" key="4">
    <source>
        <dbReference type="ARBA" id="ARBA00022989"/>
    </source>
</evidence>
<dbReference type="InterPro" id="IPR001851">
    <property type="entry name" value="ABC_transp_permease"/>
</dbReference>
<protein>
    <submittedName>
        <fullName evidence="7">Inner-membrane translocator</fullName>
    </submittedName>
</protein>
<dbReference type="RefSeq" id="WP_012259701.1">
    <property type="nucleotide sequence ID" value="NC_010175.1"/>
</dbReference>
<dbReference type="PANTHER" id="PTHR47089">
    <property type="entry name" value="ABC TRANSPORTER, PERMEASE PROTEIN"/>
    <property type="match status" value="1"/>
</dbReference>
<feature type="transmembrane region" description="Helical" evidence="6">
    <location>
        <begin position="140"/>
        <end position="159"/>
    </location>
</feature>
<evidence type="ECO:0000313" key="7">
    <source>
        <dbReference type="EMBL" id="ABY37048.1"/>
    </source>
</evidence>
<dbReference type="GO" id="GO:0005886">
    <property type="term" value="C:plasma membrane"/>
    <property type="evidence" value="ECO:0007669"/>
    <property type="project" value="UniProtKB-SubCell"/>
</dbReference>
<feature type="transmembrane region" description="Helical" evidence="6">
    <location>
        <begin position="190"/>
        <end position="209"/>
    </location>
</feature>
<dbReference type="Proteomes" id="UP000002008">
    <property type="component" value="Chromosome"/>
</dbReference>
<feature type="transmembrane region" description="Helical" evidence="6">
    <location>
        <begin position="290"/>
        <end position="310"/>
    </location>
</feature>
<evidence type="ECO:0000313" key="8">
    <source>
        <dbReference type="Proteomes" id="UP000002008"/>
    </source>
</evidence>
<dbReference type="EMBL" id="CP000909">
    <property type="protein sequence ID" value="ABY37048.1"/>
    <property type="molecule type" value="Genomic_DNA"/>
</dbReference>
<dbReference type="EnsemblBacteria" id="ABY37048">
    <property type="protein sequence ID" value="ABY37048"/>
    <property type="gene ID" value="Caur_3871"/>
</dbReference>
<keyword evidence="2" id="KW-1003">Cell membrane</keyword>
<feature type="transmembrane region" description="Helical" evidence="6">
    <location>
        <begin position="240"/>
        <end position="259"/>
    </location>
</feature>
<dbReference type="AlphaFoldDB" id="A9WDC9"/>
<keyword evidence="8" id="KW-1185">Reference proteome</keyword>
<dbReference type="STRING" id="324602.Caur_3871"/>
<dbReference type="KEGG" id="cau:Caur_3871"/>